<dbReference type="PANTHER" id="PTHR47481:SF10">
    <property type="entry name" value="COPIA-LIKE POLYPROTEIN_RETROTRANSPOSON"/>
    <property type="match status" value="1"/>
</dbReference>
<gene>
    <name evidence="2" type="ORF">HHK36_023341</name>
</gene>
<dbReference type="EMBL" id="JABCRI010000017">
    <property type="protein sequence ID" value="KAF8391041.1"/>
    <property type="molecule type" value="Genomic_DNA"/>
</dbReference>
<sequence length="372" mass="41831">MANTATNQNVKYPYPSTLNVGNFVSIKLTQTNYLLWRTQILGLIESQELTGFINGEAVAPLEMIVAPDSSSATGEKMIVNPDFVAWRRSDRLLRGWITGTLNEDVLSLVVGLESSKEVWNTLHDAYAQDSQEREFHLTQKLQMLRKGTSSLSDYIRVFKNICDDLAAIGKPLDDKKKVFWLLNGLGVEYKSFITTMLKPPTPSYKEIIPLLQSHETWISTHETQQPNNQTVAFVTQRGRGSPNRGRYNNFSSRGRGFTQMSHMDKGNYIPNQPPTGKNPNKKSELNISKNGGKFFDSGSLPTCQICEKRGHVALKCWYRFNQSFAPDDVPQALAAMTISDSQDHAWYPDTGASTHMTGDPGQEQRDHHDGRQ</sequence>
<dbReference type="Pfam" id="PF14223">
    <property type="entry name" value="Retrotran_gag_2"/>
    <property type="match status" value="1"/>
</dbReference>
<keyword evidence="3" id="KW-1185">Reference proteome</keyword>
<feature type="region of interest" description="Disordered" evidence="1">
    <location>
        <begin position="343"/>
        <end position="372"/>
    </location>
</feature>
<feature type="region of interest" description="Disordered" evidence="1">
    <location>
        <begin position="236"/>
        <end position="289"/>
    </location>
</feature>
<evidence type="ECO:0000256" key="1">
    <source>
        <dbReference type="SAM" id="MobiDB-lite"/>
    </source>
</evidence>
<dbReference type="Proteomes" id="UP000655225">
    <property type="component" value="Unassembled WGS sequence"/>
</dbReference>
<proteinExistence type="predicted"/>
<dbReference type="OrthoDB" id="1845088at2759"/>
<organism evidence="2 3">
    <name type="scientific">Tetracentron sinense</name>
    <name type="common">Spur-leaf</name>
    <dbReference type="NCBI Taxonomy" id="13715"/>
    <lineage>
        <taxon>Eukaryota</taxon>
        <taxon>Viridiplantae</taxon>
        <taxon>Streptophyta</taxon>
        <taxon>Embryophyta</taxon>
        <taxon>Tracheophyta</taxon>
        <taxon>Spermatophyta</taxon>
        <taxon>Magnoliopsida</taxon>
        <taxon>Trochodendrales</taxon>
        <taxon>Trochodendraceae</taxon>
        <taxon>Tetracentron</taxon>
    </lineage>
</organism>
<dbReference type="AlphaFoldDB" id="A0A834YSZ7"/>
<dbReference type="PANTHER" id="PTHR47481">
    <property type="match status" value="1"/>
</dbReference>
<protein>
    <recommendedName>
        <fullName evidence="4">Retrotransposon Copia-like N-terminal domain-containing protein</fullName>
    </recommendedName>
</protein>
<evidence type="ECO:0000313" key="3">
    <source>
        <dbReference type="Proteomes" id="UP000655225"/>
    </source>
</evidence>
<comment type="caution">
    <text evidence="2">The sequence shown here is derived from an EMBL/GenBank/DDBJ whole genome shotgun (WGS) entry which is preliminary data.</text>
</comment>
<dbReference type="OMA" id="SHETWIS"/>
<feature type="compositionally biased region" description="Basic and acidic residues" evidence="1">
    <location>
        <begin position="362"/>
        <end position="372"/>
    </location>
</feature>
<name>A0A834YSZ7_TETSI</name>
<reference evidence="2 3" key="1">
    <citation type="submission" date="2020-04" db="EMBL/GenBank/DDBJ databases">
        <title>Plant Genome Project.</title>
        <authorList>
            <person name="Zhang R.-G."/>
        </authorList>
    </citation>
    <scope>NUCLEOTIDE SEQUENCE [LARGE SCALE GENOMIC DNA]</scope>
    <source>
        <strain evidence="2">YNK0</strain>
        <tissue evidence="2">Leaf</tissue>
    </source>
</reference>
<accession>A0A834YSZ7</accession>
<evidence type="ECO:0008006" key="4">
    <source>
        <dbReference type="Google" id="ProtNLM"/>
    </source>
</evidence>
<evidence type="ECO:0000313" key="2">
    <source>
        <dbReference type="EMBL" id="KAF8391041.1"/>
    </source>
</evidence>